<dbReference type="InterPro" id="IPR053216">
    <property type="entry name" value="Appressorial_penetr-assoc"/>
</dbReference>
<dbReference type="EMBL" id="ML996691">
    <property type="protein sequence ID" value="KAF2402482.1"/>
    <property type="molecule type" value="Genomic_DNA"/>
</dbReference>
<proteinExistence type="predicted"/>
<reference evidence="2" key="1">
    <citation type="journal article" date="2020" name="Stud. Mycol.">
        <title>101 Dothideomycetes genomes: a test case for predicting lifestyles and emergence of pathogens.</title>
        <authorList>
            <person name="Haridas S."/>
            <person name="Albert R."/>
            <person name="Binder M."/>
            <person name="Bloem J."/>
            <person name="Labutti K."/>
            <person name="Salamov A."/>
            <person name="Andreopoulos B."/>
            <person name="Baker S."/>
            <person name="Barry K."/>
            <person name="Bills G."/>
            <person name="Bluhm B."/>
            <person name="Cannon C."/>
            <person name="Castanera R."/>
            <person name="Culley D."/>
            <person name="Daum C."/>
            <person name="Ezra D."/>
            <person name="Gonzalez J."/>
            <person name="Henrissat B."/>
            <person name="Kuo A."/>
            <person name="Liang C."/>
            <person name="Lipzen A."/>
            <person name="Lutzoni F."/>
            <person name="Magnuson J."/>
            <person name="Mondo S."/>
            <person name="Nolan M."/>
            <person name="Ohm R."/>
            <person name="Pangilinan J."/>
            <person name="Park H.-J."/>
            <person name="Ramirez L."/>
            <person name="Alfaro M."/>
            <person name="Sun H."/>
            <person name="Tritt A."/>
            <person name="Yoshinaga Y."/>
            <person name="Zwiers L.-H."/>
            <person name="Turgeon B."/>
            <person name="Goodwin S."/>
            <person name="Spatafora J."/>
            <person name="Crous P."/>
            <person name="Grigoriev I."/>
        </authorList>
    </citation>
    <scope>NUCLEOTIDE SEQUENCE</scope>
    <source>
        <strain evidence="2">CBS 262.69</strain>
    </source>
</reference>
<dbReference type="PANTHER" id="PTHR34587:SF2">
    <property type="entry name" value="G-PROTEIN COUPLED RECEPTORS FAMILY 1 PROFILE DOMAIN-CONTAINING PROTEIN"/>
    <property type="match status" value="1"/>
</dbReference>
<gene>
    <name evidence="2" type="ORF">EJ06DRAFT_341712</name>
</gene>
<organism evidence="2 3">
    <name type="scientific">Trichodelitschia bisporula</name>
    <dbReference type="NCBI Taxonomy" id="703511"/>
    <lineage>
        <taxon>Eukaryota</taxon>
        <taxon>Fungi</taxon>
        <taxon>Dikarya</taxon>
        <taxon>Ascomycota</taxon>
        <taxon>Pezizomycotina</taxon>
        <taxon>Dothideomycetes</taxon>
        <taxon>Dothideomycetes incertae sedis</taxon>
        <taxon>Phaeotrichales</taxon>
        <taxon>Phaeotrichaceae</taxon>
        <taxon>Trichodelitschia</taxon>
    </lineage>
</organism>
<keyword evidence="1" id="KW-0732">Signal</keyword>
<dbReference type="AlphaFoldDB" id="A0A6G1I2J8"/>
<accession>A0A6G1I2J8</accession>
<dbReference type="Proteomes" id="UP000799640">
    <property type="component" value="Unassembled WGS sequence"/>
</dbReference>
<dbReference type="OrthoDB" id="2336871at2759"/>
<dbReference type="PANTHER" id="PTHR34587">
    <property type="entry name" value="VWFA DOMAIN-CONTAINING PROTEIN"/>
    <property type="match status" value="1"/>
</dbReference>
<sequence>MQFLVLLTVAFASLVFAQHNHSTAITGYVYGPVLLPANIQDASRKTGFNGTAPANTMPSLTDNWNFINYCTGKVHTNGAQNRNGSCNGIVMGDLPAASQMVSTIITSPLPGENLPVNTSLAIRLRVANLAPGHFAAPGSTYFSAPQQLDSAGCVRGHVHVTLQDLGGSFTPSAPLDAQKVVFFQGVNDAGDGSGGLVAPLPKGLPRGFYRVCTMVAAGNHQPVVMPVAQRGAQDDCTKFSVGV</sequence>
<feature type="chain" id="PRO_5026180316" evidence="1">
    <location>
        <begin position="18"/>
        <end position="243"/>
    </location>
</feature>
<protein>
    <submittedName>
        <fullName evidence="2">Uncharacterized protein</fullName>
    </submittedName>
</protein>
<keyword evidence="3" id="KW-1185">Reference proteome</keyword>
<feature type="signal peptide" evidence="1">
    <location>
        <begin position="1"/>
        <end position="17"/>
    </location>
</feature>
<name>A0A6G1I2J8_9PEZI</name>
<evidence type="ECO:0000313" key="3">
    <source>
        <dbReference type="Proteomes" id="UP000799640"/>
    </source>
</evidence>
<evidence type="ECO:0000256" key="1">
    <source>
        <dbReference type="SAM" id="SignalP"/>
    </source>
</evidence>
<evidence type="ECO:0000313" key="2">
    <source>
        <dbReference type="EMBL" id="KAF2402482.1"/>
    </source>
</evidence>